<gene>
    <name evidence="1" type="ORF">EFB14_12390</name>
</gene>
<evidence type="ECO:0000313" key="2">
    <source>
        <dbReference type="Proteomes" id="UP000272004"/>
    </source>
</evidence>
<proteinExistence type="predicted"/>
<accession>A0ABY0BAI6</accession>
<protein>
    <submittedName>
        <fullName evidence="1">Uncharacterized protein</fullName>
    </submittedName>
</protein>
<comment type="caution">
    <text evidence="1">The sequence shown here is derived from an EMBL/GenBank/DDBJ whole genome shotgun (WGS) entry which is preliminary data.</text>
</comment>
<keyword evidence="2" id="KW-1185">Reference proteome</keyword>
<evidence type="ECO:0000313" key="1">
    <source>
        <dbReference type="EMBL" id="RUM13093.1"/>
    </source>
</evidence>
<reference evidence="1 2" key="1">
    <citation type="submission" date="2018-11" db="EMBL/GenBank/DDBJ databases">
        <authorList>
            <person name="Huo Y."/>
        </authorList>
    </citation>
    <scope>NUCLEOTIDE SEQUENCE [LARGE SCALE GENOMIC DNA]</scope>
    <source>
        <strain evidence="1 2">CCBAU 33202</strain>
    </source>
</reference>
<dbReference type="Proteomes" id="UP000272004">
    <property type="component" value="Unassembled WGS sequence"/>
</dbReference>
<sequence>MIKNKDAIASHDFSEILAWSTSVVPGDSAGLECGQERLRTSYEVSTEKRYLDAQGDEDLPVTDFAGFALTDV</sequence>
<organism evidence="1 2">
    <name type="scientific">Rhizobium fabae</name>
    <dbReference type="NCBI Taxonomy" id="573179"/>
    <lineage>
        <taxon>Bacteria</taxon>
        <taxon>Pseudomonadati</taxon>
        <taxon>Pseudomonadota</taxon>
        <taxon>Alphaproteobacteria</taxon>
        <taxon>Hyphomicrobiales</taxon>
        <taxon>Rhizobiaceae</taxon>
        <taxon>Rhizobium/Agrobacterium group</taxon>
        <taxon>Rhizobium</taxon>
    </lineage>
</organism>
<dbReference type="EMBL" id="RJJU01000006">
    <property type="protein sequence ID" value="RUM13093.1"/>
    <property type="molecule type" value="Genomic_DNA"/>
</dbReference>
<name>A0ABY0BAI6_9HYPH</name>